<dbReference type="GO" id="GO:0031981">
    <property type="term" value="C:nuclear lumen"/>
    <property type="evidence" value="ECO:0007669"/>
    <property type="project" value="UniProtKB-ARBA"/>
</dbReference>
<dbReference type="CDD" id="cd09876">
    <property type="entry name" value="PIN_Nob1-like"/>
    <property type="match status" value="1"/>
</dbReference>
<dbReference type="GO" id="GO:0008721">
    <property type="term" value="F:D-serine ammonia-lyase activity"/>
    <property type="evidence" value="ECO:0007669"/>
    <property type="project" value="UniProtKB-EC"/>
</dbReference>
<feature type="region of interest" description="Disordered" evidence="17">
    <location>
        <begin position="337"/>
        <end position="368"/>
    </location>
</feature>
<dbReference type="AlphaFoldDB" id="A0A9J5XMC7"/>
<dbReference type="GO" id="GO:0005524">
    <property type="term" value="F:ATP binding"/>
    <property type="evidence" value="ECO:0007669"/>
    <property type="project" value="TreeGrafter"/>
</dbReference>
<dbReference type="PROSITE" id="PS00165">
    <property type="entry name" value="DEHYDRATASE_SER_THR"/>
    <property type="match status" value="1"/>
</dbReference>
<evidence type="ECO:0000256" key="6">
    <source>
        <dbReference type="ARBA" id="ARBA00010869"/>
    </source>
</evidence>
<dbReference type="PANTHER" id="PTHR43050">
    <property type="entry name" value="SERINE / THREONINE RACEMASE FAMILY MEMBER"/>
    <property type="match status" value="1"/>
</dbReference>
<dbReference type="GO" id="GO:0003941">
    <property type="term" value="F:L-serine ammonia-lyase activity"/>
    <property type="evidence" value="ECO:0007669"/>
    <property type="project" value="TreeGrafter"/>
</dbReference>
<gene>
    <name evidence="21" type="ORF">H5410_039915</name>
</gene>
<dbReference type="GO" id="GO:0005737">
    <property type="term" value="C:cytoplasm"/>
    <property type="evidence" value="ECO:0007669"/>
    <property type="project" value="UniProtKB-ARBA"/>
</dbReference>
<dbReference type="GO" id="GO:0006563">
    <property type="term" value="P:L-serine metabolic process"/>
    <property type="evidence" value="ECO:0007669"/>
    <property type="project" value="UniProtKB-ARBA"/>
</dbReference>
<comment type="similarity">
    <text evidence="5">Belongs to the NOB1 family.</text>
</comment>
<evidence type="ECO:0000256" key="2">
    <source>
        <dbReference type="ARBA" id="ARBA00001933"/>
    </source>
</evidence>
<dbReference type="Gene3D" id="3.40.50.1010">
    <property type="entry name" value="5'-nuclease"/>
    <property type="match status" value="1"/>
</dbReference>
<dbReference type="PANTHER" id="PTHR43050:SF2">
    <property type="entry name" value="TRYPTOPHAN SYNTHASE BETA CHAIN-LIKE PALP DOMAIN-CONTAINING PROTEIN"/>
    <property type="match status" value="1"/>
</dbReference>
<evidence type="ECO:0000256" key="1">
    <source>
        <dbReference type="ARBA" id="ARBA00001913"/>
    </source>
</evidence>
<organism evidence="21 22">
    <name type="scientific">Solanum commersonii</name>
    <name type="common">Commerson's wild potato</name>
    <name type="synonym">Commerson's nightshade</name>
    <dbReference type="NCBI Taxonomy" id="4109"/>
    <lineage>
        <taxon>Eukaryota</taxon>
        <taxon>Viridiplantae</taxon>
        <taxon>Streptophyta</taxon>
        <taxon>Embryophyta</taxon>
        <taxon>Tracheophyta</taxon>
        <taxon>Spermatophyta</taxon>
        <taxon>Magnoliopsida</taxon>
        <taxon>eudicotyledons</taxon>
        <taxon>Gunneridae</taxon>
        <taxon>Pentapetalae</taxon>
        <taxon>asterids</taxon>
        <taxon>lamiids</taxon>
        <taxon>Solanales</taxon>
        <taxon>Solanaceae</taxon>
        <taxon>Solanoideae</taxon>
        <taxon>Solaneae</taxon>
        <taxon>Solanum</taxon>
    </lineage>
</organism>
<dbReference type="CDD" id="cd01562">
    <property type="entry name" value="Thr-dehyd"/>
    <property type="match status" value="1"/>
</dbReference>
<comment type="cofactor">
    <cofactor evidence="1">
        <name>Ca(2+)</name>
        <dbReference type="ChEBI" id="CHEBI:29108"/>
    </cofactor>
</comment>
<comment type="cofactor">
    <cofactor evidence="4">
        <name>Mg(2+)</name>
        <dbReference type="ChEBI" id="CHEBI:18420"/>
    </cofactor>
</comment>
<keyword evidence="9" id="KW-0378">Hydrolase</keyword>
<feature type="compositionally biased region" description="Polar residues" evidence="17">
    <location>
        <begin position="734"/>
        <end position="746"/>
    </location>
</feature>
<dbReference type="GO" id="GO:0006364">
    <property type="term" value="P:rRNA processing"/>
    <property type="evidence" value="ECO:0007669"/>
    <property type="project" value="UniProtKB-ARBA"/>
</dbReference>
<dbReference type="Proteomes" id="UP000824120">
    <property type="component" value="Chromosome 8"/>
</dbReference>
<dbReference type="InterPro" id="IPR036052">
    <property type="entry name" value="TrpB-like_PALP_sf"/>
</dbReference>
<dbReference type="GO" id="GO:0070179">
    <property type="term" value="P:D-serine biosynthetic process"/>
    <property type="evidence" value="ECO:0007669"/>
    <property type="project" value="TreeGrafter"/>
</dbReference>
<comment type="cofactor">
    <cofactor evidence="3">
        <name>Mn(2+)</name>
        <dbReference type="ChEBI" id="CHEBI:29035"/>
    </cofactor>
</comment>
<evidence type="ECO:0000256" key="9">
    <source>
        <dbReference type="ARBA" id="ARBA00022801"/>
    </source>
</evidence>
<dbReference type="OrthoDB" id="446759at2759"/>
<evidence type="ECO:0000256" key="17">
    <source>
        <dbReference type="SAM" id="MobiDB-lite"/>
    </source>
</evidence>
<evidence type="ECO:0000259" key="20">
    <source>
        <dbReference type="Pfam" id="PF17146"/>
    </source>
</evidence>
<dbReference type="Pfam" id="PF17146">
    <property type="entry name" value="PIN_6"/>
    <property type="match status" value="1"/>
</dbReference>
<evidence type="ECO:0000256" key="14">
    <source>
        <dbReference type="ARBA" id="ARBA00066592"/>
    </source>
</evidence>
<dbReference type="InterPro" id="IPR000634">
    <property type="entry name" value="Ser/Thr_deHydtase_PyrdxlP-BS"/>
</dbReference>
<dbReference type="InterPro" id="IPR033411">
    <property type="entry name" value="Ribonuclease_PIN"/>
</dbReference>
<keyword evidence="12" id="KW-0456">Lyase</keyword>
<dbReference type="InterPro" id="IPR036283">
    <property type="entry name" value="NOB1_Zf-like_sf"/>
</dbReference>
<dbReference type="Pfam" id="PF08772">
    <property type="entry name" value="Zn_ribbon_NOB1"/>
    <property type="match status" value="1"/>
</dbReference>
<dbReference type="SUPFAM" id="SSF53686">
    <property type="entry name" value="Tryptophan synthase beta subunit-like PLP-dependent enzymes"/>
    <property type="match status" value="1"/>
</dbReference>
<dbReference type="InterPro" id="IPR001926">
    <property type="entry name" value="TrpB-like_PALP"/>
</dbReference>
<evidence type="ECO:0000256" key="7">
    <source>
        <dbReference type="ARBA" id="ARBA00022722"/>
    </source>
</evidence>
<proteinExistence type="inferred from homology"/>
<dbReference type="GO" id="GO:0030378">
    <property type="term" value="F:serine racemase activity"/>
    <property type="evidence" value="ECO:0007669"/>
    <property type="project" value="UniProtKB-EC"/>
</dbReference>
<evidence type="ECO:0000256" key="12">
    <source>
        <dbReference type="ARBA" id="ARBA00023239"/>
    </source>
</evidence>
<reference evidence="21 22" key="1">
    <citation type="submission" date="2020-09" db="EMBL/GenBank/DDBJ databases">
        <title>De no assembly of potato wild relative species, Solanum commersonii.</title>
        <authorList>
            <person name="Cho K."/>
        </authorList>
    </citation>
    <scope>NUCLEOTIDE SEQUENCE [LARGE SCALE GENOMIC DNA]</scope>
    <source>
        <strain evidence="21">LZ3.2</strain>
        <tissue evidence="21">Leaf</tissue>
    </source>
</reference>
<evidence type="ECO:0000256" key="8">
    <source>
        <dbReference type="ARBA" id="ARBA00022723"/>
    </source>
</evidence>
<keyword evidence="22" id="KW-1185">Reference proteome</keyword>
<evidence type="ECO:0000256" key="5">
    <source>
        <dbReference type="ARBA" id="ARBA00005858"/>
    </source>
</evidence>
<feature type="domain" description="Nin one binding (NOB1) Zn-ribbon-like" evidence="19">
    <location>
        <begin position="832"/>
        <end position="902"/>
    </location>
</feature>
<evidence type="ECO:0000256" key="10">
    <source>
        <dbReference type="ARBA" id="ARBA00022842"/>
    </source>
</evidence>
<evidence type="ECO:0000256" key="15">
    <source>
        <dbReference type="ARBA" id="ARBA00070760"/>
    </source>
</evidence>
<protein>
    <recommendedName>
        <fullName evidence="15">Serine racemase</fullName>
        <ecNumber evidence="13">4.3.1.18</ecNumber>
        <ecNumber evidence="14">5.1.1.18</ecNumber>
    </recommendedName>
    <alternativeName>
        <fullName evidence="16">D-serine dehydratase</fullName>
    </alternativeName>
</protein>
<keyword evidence="7" id="KW-0540">Nuclease</keyword>
<dbReference type="GO" id="GO:0004521">
    <property type="term" value="F:RNA endonuclease activity"/>
    <property type="evidence" value="ECO:0007669"/>
    <property type="project" value="UniProtKB-ARBA"/>
</dbReference>
<sequence>MEPNHTKSSDCYAADISSIREAQVRIKPFAQQTPVLTSDTLDSIAGRKLYFKCECFQKGGAFKFRGACNAIFSLDDDQATKGVVTHSSGNHAAALSLAAKLRGIPAYIVIPKDAPKCKVANVKRYGGQVIFSEPSMQSREDTANKVLQDTGAVLIPSSNDGRIISGQGTISLEFLEQASDIDTLIVPISGGGMISGVALAAKAINPAIRILAAEPMGANDAFQSKSNGRITKLSEVYTIADGLRAFLGDLTWPIVRDLVDDVIIVDDKEIIQAMKLCYEILKIAVEPSGAIGLAAVLSDGFRKYPVYSECNHIGIVLSGGNVDLGFYSPVPITMSSTAMDTQPPPPPPCWSNIVKQQPPPRPPPQLTTTPATVTAAVAAATAAKVGNGVLVGSCKSTKGIAVAVVDANAIIQGGDKLNHSADRFVTVPEVLAEIRDRNSRHSLNLLPFTIDTTEPSPDSLKKVISFARGTGDLHTLSDVDLKLIALTYTLHAQFHGTQHLRDCPPAIHMINVKRLPEKDLPGWGANISNPEEWEAIEHALDEGEDNTSRILPLKDLSLNVIPLDQQSGRDGSVVNGGDSHSENQMDSDDGFSKPQKYLPQKKEVKIDGKKMVADGIDASQGQYDDHGDDWLPAVSRSTHRRFLRRKARREMSETSSKMDDLQDATENTVDENLENCQCDDISMNQIPEENPEANAEDGNVSEVRDGEEKLSTILSQMRLEEDSAKALQDDADVNISNEGPESNDANQDGKEFEEDKGEDFVGADGGAEAAEMSSQMDESVETSFVDDNSSEQSWMLKSLSESSVACVTADYAMQNVILQMGLRLVAPGGMQIRELHRWVLKCHACYKVTTDVTKIFCPNCGNGGTLRKVAVTVGENGIVIAARRPRISLRGTKFSLPLPQGGRGAVTKNPVLREDQLPQKYLYPKTKKKNKGDDNIFTPDTIFLNHTSKKAPLQPPVRKALAVFSGKRNPNDNHYSRAKH</sequence>
<dbReference type="GO" id="GO:0016787">
    <property type="term" value="F:hydrolase activity"/>
    <property type="evidence" value="ECO:0007669"/>
    <property type="project" value="UniProtKB-KW"/>
</dbReference>
<feature type="region of interest" description="Disordered" evidence="17">
    <location>
        <begin position="642"/>
        <end position="662"/>
    </location>
</feature>
<dbReference type="GO" id="GO:0030170">
    <property type="term" value="F:pyridoxal phosphate binding"/>
    <property type="evidence" value="ECO:0007669"/>
    <property type="project" value="InterPro"/>
</dbReference>
<feature type="compositionally biased region" description="Basic and acidic residues" evidence="17">
    <location>
        <begin position="649"/>
        <end position="660"/>
    </location>
</feature>
<dbReference type="GO" id="GO:0018114">
    <property type="term" value="F:threonine racemase activity"/>
    <property type="evidence" value="ECO:0007669"/>
    <property type="project" value="TreeGrafter"/>
</dbReference>
<evidence type="ECO:0000256" key="4">
    <source>
        <dbReference type="ARBA" id="ARBA00001946"/>
    </source>
</evidence>
<dbReference type="FunFam" id="3.40.50.1010:FF:000020">
    <property type="entry name" value="20S-pre-rRNA D-site endonuclease NOB1"/>
    <property type="match status" value="1"/>
</dbReference>
<name>A0A9J5XMC7_SOLCO</name>
<dbReference type="FunFam" id="3.40.50.1100:FF:000007">
    <property type="entry name" value="L-threonine dehydratase catabolic TdcB"/>
    <property type="match status" value="1"/>
</dbReference>
<dbReference type="EC" id="4.3.1.18" evidence="13"/>
<evidence type="ECO:0000256" key="13">
    <source>
        <dbReference type="ARBA" id="ARBA00066349"/>
    </source>
</evidence>
<dbReference type="Gene3D" id="3.40.50.1100">
    <property type="match status" value="2"/>
</dbReference>
<comment type="cofactor">
    <cofactor evidence="2">
        <name>pyridoxal 5'-phosphate</name>
        <dbReference type="ChEBI" id="CHEBI:597326"/>
    </cofactor>
</comment>
<dbReference type="EMBL" id="JACXVP010000008">
    <property type="protein sequence ID" value="KAG5589401.1"/>
    <property type="molecule type" value="Genomic_DNA"/>
</dbReference>
<evidence type="ECO:0000313" key="21">
    <source>
        <dbReference type="EMBL" id="KAG5589401.1"/>
    </source>
</evidence>
<comment type="caution">
    <text evidence="21">The sequence shown here is derived from an EMBL/GenBank/DDBJ whole genome shotgun (WGS) entry which is preliminary data.</text>
</comment>
<keyword evidence="10" id="KW-0460">Magnesium</keyword>
<feature type="region of interest" description="Disordered" evidence="17">
    <location>
        <begin position="732"/>
        <end position="763"/>
    </location>
</feature>
<evidence type="ECO:0000256" key="16">
    <source>
        <dbReference type="ARBA" id="ARBA00081761"/>
    </source>
</evidence>
<evidence type="ECO:0000259" key="18">
    <source>
        <dbReference type="Pfam" id="PF00291"/>
    </source>
</evidence>
<evidence type="ECO:0000256" key="3">
    <source>
        <dbReference type="ARBA" id="ARBA00001936"/>
    </source>
</evidence>
<dbReference type="Gene3D" id="6.20.210.10">
    <property type="entry name" value="Nin one binding (NOB1), Zn-ribbon-like"/>
    <property type="match status" value="1"/>
</dbReference>
<dbReference type="Pfam" id="PF00291">
    <property type="entry name" value="PALP"/>
    <property type="match status" value="1"/>
</dbReference>
<evidence type="ECO:0000259" key="19">
    <source>
        <dbReference type="Pfam" id="PF08772"/>
    </source>
</evidence>
<comment type="similarity">
    <text evidence="6">Belongs to the serine/threonine dehydratase family.</text>
</comment>
<feature type="domain" description="Tryptophan synthase beta chain-like PALP" evidence="18">
    <location>
        <begin position="28"/>
        <end position="296"/>
    </location>
</feature>
<evidence type="ECO:0000256" key="11">
    <source>
        <dbReference type="ARBA" id="ARBA00022898"/>
    </source>
</evidence>
<dbReference type="InterPro" id="IPR014881">
    <property type="entry name" value="NOB1_Zn-bd"/>
</dbReference>
<keyword evidence="11" id="KW-0663">Pyridoxal phosphate</keyword>
<accession>A0A9J5XMC7</accession>
<dbReference type="SUPFAM" id="SSF144206">
    <property type="entry name" value="NOB1 zinc finger-like"/>
    <property type="match status" value="1"/>
</dbReference>
<evidence type="ECO:0000313" key="22">
    <source>
        <dbReference type="Proteomes" id="UP000824120"/>
    </source>
</evidence>
<feature type="domain" description="Ribonuclease PIN" evidence="20">
    <location>
        <begin position="404"/>
        <end position="490"/>
    </location>
</feature>
<keyword evidence="8" id="KW-0479">Metal-binding</keyword>
<dbReference type="GO" id="GO:0000287">
    <property type="term" value="F:magnesium ion binding"/>
    <property type="evidence" value="ECO:0007669"/>
    <property type="project" value="TreeGrafter"/>
</dbReference>
<feature type="region of interest" description="Disordered" evidence="17">
    <location>
        <begin position="564"/>
        <end position="597"/>
    </location>
</feature>
<dbReference type="EC" id="5.1.1.18" evidence="14"/>